<reference evidence="3 4" key="1">
    <citation type="submission" date="2020-03" db="EMBL/GenBank/DDBJ databases">
        <title>Genomic Encyclopedia of Type Strains, Phase IV (KMG-IV): sequencing the most valuable type-strain genomes for metagenomic binning, comparative biology and taxonomic classification.</title>
        <authorList>
            <person name="Goeker M."/>
        </authorList>
    </citation>
    <scope>NUCLEOTIDE SEQUENCE [LARGE SCALE GENOMIC DNA]</scope>
    <source>
        <strain evidence="3 4">DSM 22753</strain>
    </source>
</reference>
<evidence type="ECO:0000313" key="4">
    <source>
        <dbReference type="Proteomes" id="UP000788153"/>
    </source>
</evidence>
<dbReference type="Proteomes" id="UP000788153">
    <property type="component" value="Unassembled WGS sequence"/>
</dbReference>
<keyword evidence="1" id="KW-0472">Membrane</keyword>
<dbReference type="RefSeq" id="WP_244935284.1">
    <property type="nucleotide sequence ID" value="NZ_BAAAEV010000001.1"/>
</dbReference>
<dbReference type="EMBL" id="JAASQP010000001">
    <property type="protein sequence ID" value="NIJ24464.1"/>
    <property type="molecule type" value="Genomic_DNA"/>
</dbReference>
<keyword evidence="1" id="KW-1133">Transmembrane helix</keyword>
<feature type="domain" description="YdbS-like PH" evidence="2">
    <location>
        <begin position="89"/>
        <end position="172"/>
    </location>
</feature>
<gene>
    <name evidence="3" type="ORF">FHT01_002006</name>
</gene>
<protein>
    <recommendedName>
        <fullName evidence="2">YdbS-like PH domain-containing protein</fullName>
    </recommendedName>
</protein>
<dbReference type="NCBIfam" id="NF040894">
    <property type="entry name" value="puhB_PGC"/>
    <property type="match status" value="1"/>
</dbReference>
<accession>A0ABX0U1M0</accession>
<name>A0ABX0U1M0_9SPHN</name>
<organism evidence="3 4">
    <name type="scientific">Sphingomonas japonica</name>
    <dbReference type="NCBI Taxonomy" id="511662"/>
    <lineage>
        <taxon>Bacteria</taxon>
        <taxon>Pseudomonadati</taxon>
        <taxon>Pseudomonadota</taxon>
        <taxon>Alphaproteobacteria</taxon>
        <taxon>Sphingomonadales</taxon>
        <taxon>Sphingomonadaceae</taxon>
        <taxon>Sphingomonas</taxon>
    </lineage>
</organism>
<sequence>MITEYEIEPIPGLPAALPPGERILWQGKPQWRALARTAFHTRLVGGYFAVLTVVAAIGSGGSLFGIAMTAVSGIAAVALLSALAWGTARGAVYTLTDKRLVLRIGMALPKCINLPLPLIEAVDFAARPDGSGDIAVRIRGAQSLGFVALWPHARPWMLARPQPMLRSIVDAERVGAMLARLCLTAHPDGQLHAPEASRSHAPAYAEAAAA</sequence>
<feature type="transmembrane region" description="Helical" evidence="1">
    <location>
        <begin position="63"/>
        <end position="85"/>
    </location>
</feature>
<evidence type="ECO:0000259" key="2">
    <source>
        <dbReference type="Pfam" id="PF03703"/>
    </source>
</evidence>
<dbReference type="InterPro" id="IPR005182">
    <property type="entry name" value="YdbS-like_PH"/>
</dbReference>
<evidence type="ECO:0000256" key="1">
    <source>
        <dbReference type="SAM" id="Phobius"/>
    </source>
</evidence>
<keyword evidence="1" id="KW-0812">Transmembrane</keyword>
<proteinExistence type="predicted"/>
<dbReference type="InterPro" id="IPR054839">
    <property type="entry name" value="puhB_PGC"/>
</dbReference>
<feature type="transmembrane region" description="Helical" evidence="1">
    <location>
        <begin position="39"/>
        <end position="57"/>
    </location>
</feature>
<comment type="caution">
    <text evidence="3">The sequence shown here is derived from an EMBL/GenBank/DDBJ whole genome shotgun (WGS) entry which is preliminary data.</text>
</comment>
<evidence type="ECO:0000313" key="3">
    <source>
        <dbReference type="EMBL" id="NIJ24464.1"/>
    </source>
</evidence>
<dbReference type="Pfam" id="PF03703">
    <property type="entry name" value="bPH_2"/>
    <property type="match status" value="1"/>
</dbReference>
<keyword evidence="4" id="KW-1185">Reference proteome</keyword>